<evidence type="ECO:0000313" key="1">
    <source>
        <dbReference type="EMBL" id="QEC62855.1"/>
    </source>
</evidence>
<keyword evidence="2" id="KW-1185">Reference proteome</keyword>
<name>A0A5B8UVU1_9SPHI</name>
<evidence type="ECO:0000313" key="2">
    <source>
        <dbReference type="Proteomes" id="UP000321479"/>
    </source>
</evidence>
<sequence>MKKKINTTGKLSLKKELTKAEMKQIAGGVGYTQTYCSGGWAGPFPVAGSSQIGCQPAYCSATGHGTFLYCA</sequence>
<dbReference type="KEGG" id="mgin:FRZ54_09785"/>
<protein>
    <submittedName>
        <fullName evidence="1">Uncharacterized protein</fullName>
    </submittedName>
</protein>
<organism evidence="1 2">
    <name type="scientific">Mucilaginibacter ginsenosidivorans</name>
    <dbReference type="NCBI Taxonomy" id="398053"/>
    <lineage>
        <taxon>Bacteria</taxon>
        <taxon>Pseudomonadati</taxon>
        <taxon>Bacteroidota</taxon>
        <taxon>Sphingobacteriia</taxon>
        <taxon>Sphingobacteriales</taxon>
        <taxon>Sphingobacteriaceae</taxon>
        <taxon>Mucilaginibacter</taxon>
    </lineage>
</organism>
<gene>
    <name evidence="1" type="ORF">FRZ54_09785</name>
</gene>
<accession>A0A5B8UVU1</accession>
<dbReference type="AlphaFoldDB" id="A0A5B8UVU1"/>
<dbReference type="RefSeq" id="WP_147031432.1">
    <property type="nucleotide sequence ID" value="NZ_CP042436.1"/>
</dbReference>
<reference evidence="1 2" key="1">
    <citation type="journal article" date="2017" name="Curr. Microbiol.">
        <title>Mucilaginibacter ginsenosidivorans sp. nov., Isolated from Soil of Ginseng Field.</title>
        <authorList>
            <person name="Kim M.M."/>
            <person name="Siddiqi M.Z."/>
            <person name="Im W.T."/>
        </authorList>
    </citation>
    <scope>NUCLEOTIDE SEQUENCE [LARGE SCALE GENOMIC DNA]</scope>
    <source>
        <strain evidence="1 2">Gsoil 3017</strain>
    </source>
</reference>
<proteinExistence type="predicted"/>
<dbReference type="Proteomes" id="UP000321479">
    <property type="component" value="Chromosome"/>
</dbReference>
<dbReference type="EMBL" id="CP042436">
    <property type="protein sequence ID" value="QEC62855.1"/>
    <property type="molecule type" value="Genomic_DNA"/>
</dbReference>